<name>A0A1E3QXQ9_9ASCO</name>
<dbReference type="RefSeq" id="XP_018987788.1">
    <property type="nucleotide sequence ID" value="XM_019127436.1"/>
</dbReference>
<dbReference type="PROSITE" id="PS50195">
    <property type="entry name" value="PX"/>
    <property type="match status" value="1"/>
</dbReference>
<dbReference type="SMART" id="SM00315">
    <property type="entry name" value="RGS"/>
    <property type="match status" value="1"/>
</dbReference>
<dbReference type="Pfam" id="PF02194">
    <property type="entry name" value="PXA"/>
    <property type="match status" value="1"/>
</dbReference>
<dbReference type="PROSITE" id="PS51207">
    <property type="entry name" value="PXA"/>
    <property type="match status" value="1"/>
</dbReference>
<dbReference type="PROSITE" id="PS50132">
    <property type="entry name" value="RGS"/>
    <property type="match status" value="1"/>
</dbReference>
<feature type="transmembrane region" description="Helical" evidence="3">
    <location>
        <begin position="20"/>
        <end position="36"/>
    </location>
</feature>
<feature type="non-terminal residue" evidence="7">
    <location>
        <position position="1176"/>
    </location>
</feature>
<comment type="similarity">
    <text evidence="1">Belongs to the sorting nexin family.</text>
</comment>
<dbReference type="Pfam" id="PF00615">
    <property type="entry name" value="RGS"/>
    <property type="match status" value="1"/>
</dbReference>
<proteinExistence type="inferred from homology"/>
<dbReference type="SMART" id="SM00312">
    <property type="entry name" value="PX"/>
    <property type="match status" value="1"/>
</dbReference>
<dbReference type="SUPFAM" id="SSF64268">
    <property type="entry name" value="PX domain"/>
    <property type="match status" value="1"/>
</dbReference>
<dbReference type="InterPro" id="IPR044926">
    <property type="entry name" value="RGS_subdomain_2"/>
</dbReference>
<dbReference type="InterPro" id="IPR001683">
    <property type="entry name" value="PX_dom"/>
</dbReference>
<dbReference type="OrthoDB" id="120967at2759"/>
<evidence type="ECO:0000259" key="5">
    <source>
        <dbReference type="PROSITE" id="PS50195"/>
    </source>
</evidence>
<keyword evidence="3" id="KW-0812">Transmembrane</keyword>
<feature type="domain" description="PX" evidence="5">
    <location>
        <begin position="890"/>
        <end position="1026"/>
    </location>
</feature>
<keyword evidence="3" id="KW-0472">Membrane</keyword>
<accession>A0A1E3QXQ9</accession>
<evidence type="ECO:0000256" key="1">
    <source>
        <dbReference type="ARBA" id="ARBA00010883"/>
    </source>
</evidence>
<feature type="region of interest" description="Disordered" evidence="2">
    <location>
        <begin position="731"/>
        <end position="750"/>
    </location>
</feature>
<dbReference type="GeneID" id="30145289"/>
<evidence type="ECO:0000259" key="6">
    <source>
        <dbReference type="PROSITE" id="PS51207"/>
    </source>
</evidence>
<keyword evidence="8" id="KW-1185">Reference proteome</keyword>
<evidence type="ECO:0000256" key="3">
    <source>
        <dbReference type="SAM" id="Phobius"/>
    </source>
</evidence>
<feature type="transmembrane region" description="Helical" evidence="3">
    <location>
        <begin position="43"/>
        <end position="64"/>
    </location>
</feature>
<feature type="domain" description="RGS" evidence="4">
    <location>
        <begin position="452"/>
        <end position="605"/>
    </location>
</feature>
<dbReference type="PANTHER" id="PTHR22775:SF3">
    <property type="entry name" value="SORTING NEXIN-13"/>
    <property type="match status" value="1"/>
</dbReference>
<organism evidence="7 8">
    <name type="scientific">Babjeviella inositovora NRRL Y-12698</name>
    <dbReference type="NCBI Taxonomy" id="984486"/>
    <lineage>
        <taxon>Eukaryota</taxon>
        <taxon>Fungi</taxon>
        <taxon>Dikarya</taxon>
        <taxon>Ascomycota</taxon>
        <taxon>Saccharomycotina</taxon>
        <taxon>Pichiomycetes</taxon>
        <taxon>Serinales incertae sedis</taxon>
        <taxon>Babjeviella</taxon>
    </lineage>
</organism>
<feature type="domain" description="PXA" evidence="6">
    <location>
        <begin position="123"/>
        <end position="313"/>
    </location>
</feature>
<dbReference type="PANTHER" id="PTHR22775">
    <property type="entry name" value="SORTING NEXIN"/>
    <property type="match status" value="1"/>
</dbReference>
<dbReference type="CDD" id="cd06876">
    <property type="entry name" value="PX_MDM1p"/>
    <property type="match status" value="1"/>
</dbReference>
<dbReference type="SMART" id="SM00313">
    <property type="entry name" value="PXA"/>
    <property type="match status" value="1"/>
</dbReference>
<evidence type="ECO:0000313" key="8">
    <source>
        <dbReference type="Proteomes" id="UP000094336"/>
    </source>
</evidence>
<evidence type="ECO:0008006" key="9">
    <source>
        <dbReference type="Google" id="ProtNLM"/>
    </source>
</evidence>
<dbReference type="STRING" id="984486.A0A1E3QXQ9"/>
<dbReference type="Gene3D" id="3.30.1520.10">
    <property type="entry name" value="Phox-like domain"/>
    <property type="match status" value="1"/>
</dbReference>
<dbReference type="SUPFAM" id="SSF48097">
    <property type="entry name" value="Regulator of G-protein signaling, RGS"/>
    <property type="match status" value="1"/>
</dbReference>
<gene>
    <name evidence="7" type="ORF">BABINDRAFT_159047</name>
</gene>
<dbReference type="Gene3D" id="1.10.167.10">
    <property type="entry name" value="Regulator of G-protein Signalling 4, domain 2"/>
    <property type="match status" value="1"/>
</dbReference>
<keyword evidence="3" id="KW-1133">Transmembrane helix</keyword>
<dbReference type="AlphaFoldDB" id="A0A1E3QXQ9"/>
<evidence type="ECO:0000259" key="4">
    <source>
        <dbReference type="PROSITE" id="PS50132"/>
    </source>
</evidence>
<sequence length="1176" mass="133051">MSDTTLDNARSTKFLPRGHPKPYLYILAAIPVVVLFKSIFSTLFLFFLGVLFSMGTYLYLLLFIDLPLVYTNPRYARDIQHKLPRLAFLVDSRGEDHLFEELEGMLQTKGLQELVTRPIFDNSFLISEALDQLLELIILNFVTSWYKSISKTCLDTDDVFVDHLKLCLQEVTKKLQSRLGKIDYPGLAISHILPIATDHFNLFLAAEEAVKGKALKLQDPHDVEISVAMKYNRGHTHPAVGFKNKSAERAEHLRKKIDQVLPLLLATTEVNCHPVRILVRELLSNVVLLPALSMAIDPDFYNQLIVKVIGAGIQERDQVEKVRATLDEHATHTLKAKRSMLQLNPQKMNSAPDTLRIEKDMDDTAYQNVISIISKSTSLFFLKELKTHLKQEISTCDTNIQSNEYYFKKLFIINQVVEERLATLTGDEVANQSVDSRKDADLLAIPTEADENFLAVLKDPQSVKLFSEYMNHKGRGVLLKYWVAVDTMRNPLEDRFEEGESGSELEMTDEQAVFSGTMTSSEMESTRTQIAAIFTAFIAPTASRNILRISQPVYEVIQEFTKSSTSSGISKAKGSLFTLQRQVYVRMKVSDFKMFQKSREYQRIFLSKASQSTVASKKRISTLDSPTKLCMTPGIPSLDNGISENVLKAVEAALNEIMCEKSDVNSLLTIKKQQDHIKALNSSRRPLSHLLSDSFPNLKVSASTDLEMGFVGSTSNPVLDAMSRSDDSLKKSLFAEDGPQSTEMTDSDYSEMERSRNSILFSDELHGSLFEDYDPDSDDPNFIDGIALDESSIFAGSDNGERDANDLLLAGPGNLSLTEEIVKLNDDIERLNEQLTILEPMLKKAELTNNVLELRILRKSKSSLHREIQIKDLQRQQFIVQENDNSLYGKSKVKIQSFIKDADGSGKRFYLYIIEVQKLTHQRRQADLGSAEKGETAGEDKITAGWIVARRFSQFYQLNEYLKKLYPSIANIKFPGKKVVMRFQEKQLVEMRKHKLEAYLQELLKYPEVCQNRVFRLFLSSEVFERSSSKNGSSKNKPMAHSTSSRVEVESVVNKLYNNYFSLGYTNGLSVGDILLQNGEQVKDLQMELNSYEDSDKVGGSFVKPICDLLTSIFRLNDKNNGWLRGRAVLVLLQQILGSTIEKTCKEKIGTFFTSETKILDNITSLKTALFPHNKF</sequence>
<dbReference type="InterPro" id="IPR016137">
    <property type="entry name" value="RGS"/>
</dbReference>
<dbReference type="InterPro" id="IPR036871">
    <property type="entry name" value="PX_dom_sf"/>
</dbReference>
<evidence type="ECO:0000256" key="2">
    <source>
        <dbReference type="SAM" id="MobiDB-lite"/>
    </source>
</evidence>
<dbReference type="InterPro" id="IPR036305">
    <property type="entry name" value="RGS_sf"/>
</dbReference>
<protein>
    <recommendedName>
        <fullName evidence="9">PXA domain-containing protein</fullName>
    </recommendedName>
</protein>
<dbReference type="Pfam" id="PF00787">
    <property type="entry name" value="PX"/>
    <property type="match status" value="1"/>
</dbReference>
<dbReference type="Proteomes" id="UP000094336">
    <property type="component" value="Unassembled WGS sequence"/>
</dbReference>
<evidence type="ECO:0000313" key="7">
    <source>
        <dbReference type="EMBL" id="ODQ82460.1"/>
    </source>
</evidence>
<dbReference type="EMBL" id="KV454426">
    <property type="protein sequence ID" value="ODQ82460.1"/>
    <property type="molecule type" value="Genomic_DNA"/>
</dbReference>
<dbReference type="InterPro" id="IPR003114">
    <property type="entry name" value="Phox_assoc"/>
</dbReference>
<reference evidence="8" key="1">
    <citation type="submission" date="2016-05" db="EMBL/GenBank/DDBJ databases">
        <title>Comparative genomics of biotechnologically important yeasts.</title>
        <authorList>
            <consortium name="DOE Joint Genome Institute"/>
            <person name="Riley R."/>
            <person name="Haridas S."/>
            <person name="Wolfe K.H."/>
            <person name="Lopes M.R."/>
            <person name="Hittinger C.T."/>
            <person name="Goker M."/>
            <person name="Salamov A."/>
            <person name="Wisecaver J."/>
            <person name="Long T.M."/>
            <person name="Aerts A.L."/>
            <person name="Barry K."/>
            <person name="Choi C."/>
            <person name="Clum A."/>
            <person name="Coughlan A.Y."/>
            <person name="Deshpande S."/>
            <person name="Douglass A.P."/>
            <person name="Hanson S.J."/>
            <person name="Klenk H.-P."/>
            <person name="Labutti K."/>
            <person name="Lapidus A."/>
            <person name="Lindquist E."/>
            <person name="Lipzen A."/>
            <person name="Meier-Kolthoff J.P."/>
            <person name="Ohm R.A."/>
            <person name="Otillar R.P."/>
            <person name="Pangilinan J."/>
            <person name="Peng Y."/>
            <person name="Rokas A."/>
            <person name="Rosa C.A."/>
            <person name="Scheuner C."/>
            <person name="Sibirny A.A."/>
            <person name="Slot J.C."/>
            <person name="Stielow J.B."/>
            <person name="Sun H."/>
            <person name="Kurtzman C.P."/>
            <person name="Blackwell M."/>
            <person name="Grigoriev I.V."/>
            <person name="Jeffries T.W."/>
        </authorList>
    </citation>
    <scope>NUCLEOTIDE SEQUENCE [LARGE SCALE GENOMIC DNA]</scope>
    <source>
        <strain evidence="8">NRRL Y-12698</strain>
    </source>
</reference>
<dbReference type="Pfam" id="PF08628">
    <property type="entry name" value="Nexin_C"/>
    <property type="match status" value="1"/>
</dbReference>
<dbReference type="InterPro" id="IPR013937">
    <property type="entry name" value="Sorting_nexin_C"/>
</dbReference>
<dbReference type="GO" id="GO:0035091">
    <property type="term" value="F:phosphatidylinositol binding"/>
    <property type="evidence" value="ECO:0007669"/>
    <property type="project" value="InterPro"/>
</dbReference>